<sequence>MHALVRRAAVVLALRPDRNAVRGGDGGELDPTGGGVAVRCGHRVAAAPLQRRRPVTGRLAGGNGFSAVIPRAHRIECNGSGDKSYDRQHRPISRKCVALSGRWFHAVPPRARSAKVRLRRRSRPAGAECSLRPRPHAARLHRLDSLPDASHCVGNLRGDRWNRDARTAAKRLFAQRPDRYR</sequence>
<evidence type="ECO:0000313" key="1">
    <source>
        <dbReference type="EMBL" id="CAA9269155.1"/>
    </source>
</evidence>
<reference evidence="1" key="1">
    <citation type="submission" date="2020-02" db="EMBL/GenBank/DDBJ databases">
        <authorList>
            <person name="Meier V. D."/>
        </authorList>
    </citation>
    <scope>NUCLEOTIDE SEQUENCE</scope>
    <source>
        <strain evidence="1">AVDCRST_MAG50</strain>
    </source>
</reference>
<name>A0A6J4J4F5_9ACTN</name>
<accession>A0A6J4J4F5</accession>
<protein>
    <submittedName>
        <fullName evidence="1">Uncharacterized protein</fullName>
    </submittedName>
</protein>
<gene>
    <name evidence="1" type="ORF">AVDCRST_MAG50-3377</name>
</gene>
<proteinExistence type="predicted"/>
<dbReference type="EMBL" id="CADCTF010000156">
    <property type="protein sequence ID" value="CAA9269155.1"/>
    <property type="molecule type" value="Genomic_DNA"/>
</dbReference>
<organism evidence="1">
    <name type="scientific">uncultured Acidimicrobiales bacterium</name>
    <dbReference type="NCBI Taxonomy" id="310071"/>
    <lineage>
        <taxon>Bacteria</taxon>
        <taxon>Bacillati</taxon>
        <taxon>Actinomycetota</taxon>
        <taxon>Acidimicrobiia</taxon>
        <taxon>Acidimicrobiales</taxon>
        <taxon>environmental samples</taxon>
    </lineage>
</organism>
<dbReference type="AlphaFoldDB" id="A0A6J4J4F5"/>